<name>A0A4R1BFX1_9PROT</name>
<sequence>MWVFLNNAFLSVVSKGPDPDKLCVRTRVKGDIERVFPGFDVIAKAGTDYSYRAFIPRDVVANRLAGLATGLDYSNFKNSVHEPVRHDAYMRVWEVMYDYQMEAKRPERGGNHDRK</sequence>
<dbReference type="EMBL" id="SJZB01000020">
    <property type="protein sequence ID" value="TCJ16095.1"/>
    <property type="molecule type" value="Genomic_DNA"/>
</dbReference>
<comment type="caution">
    <text evidence="1">The sequence shown here is derived from an EMBL/GenBank/DDBJ whole genome shotgun (WGS) entry which is preliminary data.</text>
</comment>
<organism evidence="1 2">
    <name type="scientific">Parasulfuritortus cantonensis</name>
    <dbReference type="NCBI Taxonomy" id="2528202"/>
    <lineage>
        <taxon>Bacteria</taxon>
        <taxon>Pseudomonadati</taxon>
        <taxon>Pseudomonadota</taxon>
        <taxon>Betaproteobacteria</taxon>
        <taxon>Nitrosomonadales</taxon>
        <taxon>Thiobacillaceae</taxon>
        <taxon>Parasulfuritortus</taxon>
    </lineage>
</organism>
<accession>A0A4R1BFX1</accession>
<gene>
    <name evidence="1" type="ORF">EZJ19_05755</name>
</gene>
<dbReference type="Proteomes" id="UP000295443">
    <property type="component" value="Unassembled WGS sequence"/>
</dbReference>
<evidence type="ECO:0000313" key="2">
    <source>
        <dbReference type="Proteomes" id="UP000295443"/>
    </source>
</evidence>
<dbReference type="AlphaFoldDB" id="A0A4R1BFX1"/>
<proteinExistence type="predicted"/>
<protein>
    <submittedName>
        <fullName evidence="1">Uncharacterized protein</fullName>
    </submittedName>
</protein>
<keyword evidence="2" id="KW-1185">Reference proteome</keyword>
<dbReference type="RefSeq" id="WP_131445385.1">
    <property type="nucleotide sequence ID" value="NZ_SJZB01000020.1"/>
</dbReference>
<dbReference type="OrthoDB" id="487531at2"/>
<evidence type="ECO:0000313" key="1">
    <source>
        <dbReference type="EMBL" id="TCJ16095.1"/>
    </source>
</evidence>
<reference evidence="1 2" key="1">
    <citation type="submission" date="2019-03" db="EMBL/GenBank/DDBJ databases">
        <title>Genome sequence of Thiobacillaceae bacterium LSR1, a sulfur-oxidizing bacterium isolated from freshwater sediment.</title>
        <authorList>
            <person name="Li S."/>
        </authorList>
    </citation>
    <scope>NUCLEOTIDE SEQUENCE [LARGE SCALE GENOMIC DNA]</scope>
    <source>
        <strain evidence="1 2">LSR1</strain>
    </source>
</reference>